<dbReference type="AlphaFoldDB" id="A0AAV7EG11"/>
<reference evidence="2 3" key="1">
    <citation type="submission" date="2021-07" db="EMBL/GenBank/DDBJ databases">
        <title>The Aristolochia fimbriata genome: insights into angiosperm evolution, floral development and chemical biosynthesis.</title>
        <authorList>
            <person name="Jiao Y."/>
        </authorList>
    </citation>
    <scope>NUCLEOTIDE SEQUENCE [LARGE SCALE GENOMIC DNA]</scope>
    <source>
        <strain evidence="2">IBCAS-2021</strain>
        <tissue evidence="2">Leaf</tissue>
    </source>
</reference>
<proteinExistence type="predicted"/>
<organism evidence="2 3">
    <name type="scientific">Aristolochia fimbriata</name>
    <name type="common">White veined hardy Dutchman's pipe vine</name>
    <dbReference type="NCBI Taxonomy" id="158543"/>
    <lineage>
        <taxon>Eukaryota</taxon>
        <taxon>Viridiplantae</taxon>
        <taxon>Streptophyta</taxon>
        <taxon>Embryophyta</taxon>
        <taxon>Tracheophyta</taxon>
        <taxon>Spermatophyta</taxon>
        <taxon>Magnoliopsida</taxon>
        <taxon>Magnoliidae</taxon>
        <taxon>Piperales</taxon>
        <taxon>Aristolochiaceae</taxon>
        <taxon>Aristolochia</taxon>
    </lineage>
</organism>
<name>A0AAV7EG11_ARIFI</name>
<keyword evidence="3" id="KW-1185">Reference proteome</keyword>
<feature type="compositionally biased region" description="Basic and acidic residues" evidence="1">
    <location>
        <begin position="1"/>
        <end position="10"/>
    </location>
</feature>
<feature type="compositionally biased region" description="Basic and acidic residues" evidence="1">
    <location>
        <begin position="70"/>
        <end position="79"/>
    </location>
</feature>
<dbReference type="EMBL" id="JAINDJ010000005">
    <property type="protein sequence ID" value="KAG9447634.1"/>
    <property type="molecule type" value="Genomic_DNA"/>
</dbReference>
<evidence type="ECO:0000313" key="2">
    <source>
        <dbReference type="EMBL" id="KAG9447634.1"/>
    </source>
</evidence>
<comment type="caution">
    <text evidence="2">The sequence shown here is derived from an EMBL/GenBank/DDBJ whole genome shotgun (WGS) entry which is preliminary data.</text>
</comment>
<feature type="compositionally biased region" description="Low complexity" evidence="1">
    <location>
        <begin position="35"/>
        <end position="47"/>
    </location>
</feature>
<feature type="region of interest" description="Disordered" evidence="1">
    <location>
        <begin position="1"/>
        <end position="111"/>
    </location>
</feature>
<accession>A0AAV7EG11</accession>
<sequence length="111" mass="12264">MKQRSERSMYSRDVYNSANLGFTPFTTPRSTAKQSLSSSPPALSSRSTTTDSHRGSRKHKLQVRLPDGYEGNRKGKKLAEGGGAAEEEEREGNSKQAISLFLPHEDKIPVI</sequence>
<dbReference type="Proteomes" id="UP000825729">
    <property type="component" value="Unassembled WGS sequence"/>
</dbReference>
<feature type="compositionally biased region" description="Polar residues" evidence="1">
    <location>
        <begin position="14"/>
        <end position="34"/>
    </location>
</feature>
<evidence type="ECO:0000313" key="3">
    <source>
        <dbReference type="Proteomes" id="UP000825729"/>
    </source>
</evidence>
<gene>
    <name evidence="2" type="ORF">H6P81_013762</name>
</gene>
<protein>
    <submittedName>
        <fullName evidence="2">Uncharacterized protein</fullName>
    </submittedName>
</protein>
<evidence type="ECO:0000256" key="1">
    <source>
        <dbReference type="SAM" id="MobiDB-lite"/>
    </source>
</evidence>